<comment type="caution">
    <text evidence="4">The sequence shown here is derived from an EMBL/GenBank/DDBJ whole genome shotgun (WGS) entry which is preliminary data.</text>
</comment>
<evidence type="ECO:0000259" key="2">
    <source>
        <dbReference type="Pfam" id="PF00149"/>
    </source>
</evidence>
<dbReference type="EMBL" id="MAXA01000080">
    <property type="protein sequence ID" value="OHV40098.1"/>
    <property type="molecule type" value="Genomic_DNA"/>
</dbReference>
<feature type="domain" description="Purple acid phosphatase N-terminal" evidence="3">
    <location>
        <begin position="2"/>
        <end position="82"/>
    </location>
</feature>
<dbReference type="SUPFAM" id="SSF56300">
    <property type="entry name" value="Metallo-dependent phosphatases"/>
    <property type="match status" value="1"/>
</dbReference>
<dbReference type="PANTHER" id="PTHR22953:SF153">
    <property type="entry name" value="PURPLE ACID PHOSPHATASE"/>
    <property type="match status" value="1"/>
</dbReference>
<dbReference type="GO" id="GO:0046872">
    <property type="term" value="F:metal ion binding"/>
    <property type="evidence" value="ECO:0007669"/>
    <property type="project" value="InterPro"/>
</dbReference>
<dbReference type="InterPro" id="IPR039331">
    <property type="entry name" value="PAPs-like"/>
</dbReference>
<dbReference type="InterPro" id="IPR004843">
    <property type="entry name" value="Calcineurin-like_PHP"/>
</dbReference>
<dbReference type="InterPro" id="IPR029052">
    <property type="entry name" value="Metallo-depent_PP-like"/>
</dbReference>
<dbReference type="Proteomes" id="UP000179769">
    <property type="component" value="Unassembled WGS sequence"/>
</dbReference>
<keyword evidence="1" id="KW-0732">Signal</keyword>
<dbReference type="Gene3D" id="3.60.21.10">
    <property type="match status" value="1"/>
</dbReference>
<keyword evidence="5" id="KW-1185">Reference proteome</keyword>
<name>A0A1S1QZH2_9ACTN</name>
<dbReference type="SUPFAM" id="SSF49363">
    <property type="entry name" value="Purple acid phosphatase, N-terminal domain"/>
    <property type="match status" value="1"/>
</dbReference>
<dbReference type="PANTHER" id="PTHR22953">
    <property type="entry name" value="ACID PHOSPHATASE RELATED"/>
    <property type="match status" value="1"/>
</dbReference>
<accession>A0A1S1QZH2</accession>
<dbReference type="InterPro" id="IPR008963">
    <property type="entry name" value="Purple_acid_Pase-like_N"/>
</dbReference>
<gene>
    <name evidence="4" type="ORF">BBK14_12875</name>
</gene>
<evidence type="ECO:0000259" key="3">
    <source>
        <dbReference type="Pfam" id="PF16656"/>
    </source>
</evidence>
<dbReference type="AlphaFoldDB" id="A0A1S1QZH2"/>
<organism evidence="4 5">
    <name type="scientific">Parafrankia soli</name>
    <dbReference type="NCBI Taxonomy" id="2599596"/>
    <lineage>
        <taxon>Bacteria</taxon>
        <taxon>Bacillati</taxon>
        <taxon>Actinomycetota</taxon>
        <taxon>Actinomycetes</taxon>
        <taxon>Frankiales</taxon>
        <taxon>Frankiaceae</taxon>
        <taxon>Parafrankia</taxon>
    </lineage>
</organism>
<evidence type="ECO:0000313" key="5">
    <source>
        <dbReference type="Proteomes" id="UP000179769"/>
    </source>
</evidence>
<proteinExistence type="predicted"/>
<evidence type="ECO:0000256" key="1">
    <source>
        <dbReference type="ARBA" id="ARBA00022729"/>
    </source>
</evidence>
<dbReference type="RefSeq" id="WP_071060801.1">
    <property type="nucleotide sequence ID" value="NZ_MAXA01000080.1"/>
</dbReference>
<reference evidence="5" key="1">
    <citation type="submission" date="2016-07" db="EMBL/GenBank/DDBJ databases">
        <title>Frankia sp. NRRL B-16219 Genome sequencing.</title>
        <authorList>
            <person name="Ghodhbane-Gtari F."/>
            <person name="Swanson E."/>
            <person name="Gueddou A."/>
            <person name="Louati M."/>
            <person name="Nouioui I."/>
            <person name="Hezbri K."/>
            <person name="Abebe-Akele F."/>
            <person name="Simpson S."/>
            <person name="Morris K."/>
            <person name="Thomas K."/>
            <person name="Gtari M."/>
            <person name="Tisa L.S."/>
        </authorList>
    </citation>
    <scope>NUCLEOTIDE SEQUENCE [LARGE SCALE GENOMIC DNA]</scope>
    <source>
        <strain evidence="5">NRRL B-16219</strain>
    </source>
</reference>
<evidence type="ECO:0000313" key="4">
    <source>
        <dbReference type="EMBL" id="OHV40098.1"/>
    </source>
</evidence>
<protein>
    <submittedName>
        <fullName evidence="4">Metallophosphoesterase</fullName>
    </submittedName>
</protein>
<dbReference type="InterPro" id="IPR015914">
    <property type="entry name" value="PAPs_N"/>
</dbReference>
<feature type="domain" description="Calcineurin-like phosphoesterase" evidence="2">
    <location>
        <begin position="106"/>
        <end position="319"/>
    </location>
</feature>
<dbReference type="Pfam" id="PF16656">
    <property type="entry name" value="Pur_ac_phosph_N"/>
    <property type="match status" value="1"/>
</dbReference>
<dbReference type="Gene3D" id="2.60.40.380">
    <property type="entry name" value="Purple acid phosphatase-like, N-terminal"/>
    <property type="match status" value="1"/>
</dbReference>
<dbReference type="Pfam" id="PF00149">
    <property type="entry name" value="Metallophos"/>
    <property type="match status" value="1"/>
</dbReference>
<sequence length="470" mass="50229">MHLAFGADPATSMVVSWITREPVVRPLARVVTGTAEAVREVGAGTRSYTDAVTGWEIYAHHALLDELAPDTEYTYEITYQTTAAGVVREVGRASFRTAPRGRAAFTFACFGDHGTDASDNPFGTPASSALVAGVERVDPLFTLVDGDLAYSNVSDVPPRAWADWFAMISTSAARRPWMPSVGNHETERGNGALGLAAYQTYFQPPDNGEEPYLAGLWYAFTVGGVRFVVLSGDDVCYQDAGRVYLHGYSSGRQTAWLERQLAEARADQAVDWIIVVLHQAAVSTAEFHNGADLGLREAWLPLFDQYGVDLVISGHEHHYERTHPLRGVVDGSATLTPRPVPGSVSVAGGGGGGTATLDTSAGTVHMLIGTGGSSTPSAGQLFDPPACRVVVGVREREPGQRQRSSIRAVEPAPWLAARFPEHPYAFAALTVDPGEPGGTTRIQVTVYDSADAVPVPFDTFTLARPRADAT</sequence>
<dbReference type="GO" id="GO:0003993">
    <property type="term" value="F:acid phosphatase activity"/>
    <property type="evidence" value="ECO:0007669"/>
    <property type="project" value="InterPro"/>
</dbReference>